<comment type="similarity">
    <text evidence="5">Belongs to the PINc/VapC protein family.</text>
</comment>
<keyword evidence="2 5" id="KW-0540">Nuclease</keyword>
<feature type="binding site" evidence="5">
    <location>
        <position position="94"/>
    </location>
    <ligand>
        <name>Mg(2+)</name>
        <dbReference type="ChEBI" id="CHEBI:18420"/>
    </ligand>
</feature>
<comment type="caution">
    <text evidence="7">The sequence shown here is derived from an EMBL/GenBank/DDBJ whole genome shotgun (WGS) entry which is preliminary data.</text>
</comment>
<keyword evidence="5" id="KW-0460">Magnesium</keyword>
<feature type="domain" description="PIN" evidence="6">
    <location>
        <begin position="7"/>
        <end position="122"/>
    </location>
</feature>
<keyword evidence="4 5" id="KW-0378">Hydrolase</keyword>
<accession>A0A934KJX6</accession>
<comment type="function">
    <text evidence="5">Toxic component of a toxin-antitoxin (TA) system. An RNase.</text>
</comment>
<feature type="binding site" evidence="5">
    <location>
        <position position="9"/>
    </location>
    <ligand>
        <name>Mg(2+)</name>
        <dbReference type="ChEBI" id="CHEBI:18420"/>
    </ligand>
</feature>
<evidence type="ECO:0000256" key="3">
    <source>
        <dbReference type="ARBA" id="ARBA00022723"/>
    </source>
</evidence>
<dbReference type="EC" id="3.1.-.-" evidence="5"/>
<evidence type="ECO:0000313" key="7">
    <source>
        <dbReference type="EMBL" id="MBJ7608103.1"/>
    </source>
</evidence>
<sequence>MSGDVAYLDTSAVVKLLVEEEESAALRRALRRWPRRASSSLLRVELVRTVRRADRAPLMARVRRQLRAIHLVGLDDDTLDRAAALDPPSLRSLDAIHLATAMAIGADLGVFVTYDERLRQAADALALVTAAPS</sequence>
<dbReference type="InterPro" id="IPR002716">
    <property type="entry name" value="PIN_dom"/>
</dbReference>
<keyword evidence="5" id="KW-0800">Toxin</keyword>
<keyword evidence="3 5" id="KW-0479">Metal-binding</keyword>
<dbReference type="AlphaFoldDB" id="A0A934KJX6"/>
<dbReference type="InterPro" id="IPR022907">
    <property type="entry name" value="VapC_family"/>
</dbReference>
<evidence type="ECO:0000256" key="1">
    <source>
        <dbReference type="ARBA" id="ARBA00022649"/>
    </source>
</evidence>
<dbReference type="Proteomes" id="UP000614410">
    <property type="component" value="Unassembled WGS sequence"/>
</dbReference>
<dbReference type="HAMAP" id="MF_00265">
    <property type="entry name" value="VapC_Nob1"/>
    <property type="match status" value="1"/>
</dbReference>
<reference evidence="7 8" key="1">
    <citation type="submission" date="2020-10" db="EMBL/GenBank/DDBJ databases">
        <title>Ca. Dormibacterota MAGs.</title>
        <authorList>
            <person name="Montgomery K."/>
        </authorList>
    </citation>
    <scope>NUCLEOTIDE SEQUENCE [LARGE SCALE GENOMIC DNA]</scope>
    <source>
        <strain evidence="7">Mitchell_Peninsula_5</strain>
    </source>
</reference>
<keyword evidence="1 5" id="KW-1277">Toxin-antitoxin system</keyword>
<dbReference type="Pfam" id="PF01850">
    <property type="entry name" value="PIN"/>
    <property type="match status" value="1"/>
</dbReference>
<dbReference type="SUPFAM" id="SSF88723">
    <property type="entry name" value="PIN domain-like"/>
    <property type="match status" value="1"/>
</dbReference>
<gene>
    <name evidence="5" type="primary">vapC</name>
    <name evidence="7" type="ORF">JF887_01555</name>
</gene>
<dbReference type="GO" id="GO:0090729">
    <property type="term" value="F:toxin activity"/>
    <property type="evidence" value="ECO:0007669"/>
    <property type="project" value="UniProtKB-KW"/>
</dbReference>
<proteinExistence type="inferred from homology"/>
<dbReference type="GO" id="GO:0016787">
    <property type="term" value="F:hydrolase activity"/>
    <property type="evidence" value="ECO:0007669"/>
    <property type="project" value="UniProtKB-KW"/>
</dbReference>
<dbReference type="Gene3D" id="3.40.50.1010">
    <property type="entry name" value="5'-nuclease"/>
    <property type="match status" value="1"/>
</dbReference>
<comment type="cofactor">
    <cofactor evidence="5">
        <name>Mg(2+)</name>
        <dbReference type="ChEBI" id="CHEBI:18420"/>
    </cofactor>
</comment>
<dbReference type="GO" id="GO:0000287">
    <property type="term" value="F:magnesium ion binding"/>
    <property type="evidence" value="ECO:0007669"/>
    <property type="project" value="UniProtKB-UniRule"/>
</dbReference>
<evidence type="ECO:0000259" key="6">
    <source>
        <dbReference type="Pfam" id="PF01850"/>
    </source>
</evidence>
<evidence type="ECO:0000256" key="4">
    <source>
        <dbReference type="ARBA" id="ARBA00022801"/>
    </source>
</evidence>
<dbReference type="GO" id="GO:0004540">
    <property type="term" value="F:RNA nuclease activity"/>
    <property type="evidence" value="ECO:0007669"/>
    <property type="project" value="InterPro"/>
</dbReference>
<dbReference type="EMBL" id="JAEKNN010000008">
    <property type="protein sequence ID" value="MBJ7608103.1"/>
    <property type="molecule type" value="Genomic_DNA"/>
</dbReference>
<dbReference type="InterPro" id="IPR029060">
    <property type="entry name" value="PIN-like_dom_sf"/>
</dbReference>
<evidence type="ECO:0000256" key="5">
    <source>
        <dbReference type="HAMAP-Rule" id="MF_00265"/>
    </source>
</evidence>
<evidence type="ECO:0000256" key="2">
    <source>
        <dbReference type="ARBA" id="ARBA00022722"/>
    </source>
</evidence>
<organism evidence="7 8">
    <name type="scientific">Candidatus Amunia macphersoniae</name>
    <dbReference type="NCBI Taxonomy" id="3127014"/>
    <lineage>
        <taxon>Bacteria</taxon>
        <taxon>Bacillati</taxon>
        <taxon>Candidatus Dormiibacterota</taxon>
        <taxon>Candidatus Dormibacteria</taxon>
        <taxon>Candidatus Aeolococcales</taxon>
        <taxon>Candidatus Aeolococcaceae</taxon>
        <taxon>Candidatus Amunia</taxon>
    </lineage>
</organism>
<protein>
    <recommendedName>
        <fullName evidence="5">Ribonuclease VapC</fullName>
        <shortName evidence="5">RNase VapC</shortName>
        <ecNumber evidence="5">3.1.-.-</ecNumber>
    </recommendedName>
    <alternativeName>
        <fullName evidence="5">Toxin VapC</fullName>
    </alternativeName>
</protein>
<evidence type="ECO:0000313" key="8">
    <source>
        <dbReference type="Proteomes" id="UP000614410"/>
    </source>
</evidence>
<dbReference type="CDD" id="cd09874">
    <property type="entry name" value="PIN_MT3492-like"/>
    <property type="match status" value="1"/>
</dbReference>
<name>A0A934KJX6_9BACT</name>